<dbReference type="PANTHER" id="PTHR46268:SF6">
    <property type="entry name" value="UNIVERSAL STRESS PROTEIN UP12"/>
    <property type="match status" value="1"/>
</dbReference>
<dbReference type="SUPFAM" id="SSF52402">
    <property type="entry name" value="Adenine nucleotide alpha hydrolases-like"/>
    <property type="match status" value="2"/>
</dbReference>
<dbReference type="InterPro" id="IPR006016">
    <property type="entry name" value="UspA"/>
</dbReference>
<proteinExistence type="inferred from homology"/>
<evidence type="ECO:0000256" key="1">
    <source>
        <dbReference type="ARBA" id="ARBA00008791"/>
    </source>
</evidence>
<dbReference type="EMBL" id="VNIA01000001">
    <property type="protein sequence ID" value="TYQ00299.1"/>
    <property type="molecule type" value="Genomic_DNA"/>
</dbReference>
<accession>A0A5S5DYG3</accession>
<dbReference type="PRINTS" id="PR01438">
    <property type="entry name" value="UNVRSLSTRESS"/>
</dbReference>
<comment type="caution">
    <text evidence="3">The sequence shown here is derived from an EMBL/GenBank/DDBJ whole genome shotgun (WGS) entry which is preliminary data.</text>
</comment>
<dbReference type="Gene3D" id="3.40.50.620">
    <property type="entry name" value="HUPs"/>
    <property type="match status" value="2"/>
</dbReference>
<dbReference type="PANTHER" id="PTHR46268">
    <property type="entry name" value="STRESS RESPONSE PROTEIN NHAX"/>
    <property type="match status" value="1"/>
</dbReference>
<gene>
    <name evidence="3" type="ORF">C7447_101910</name>
</gene>
<dbReference type="OrthoDB" id="9788959at2"/>
<dbReference type="Pfam" id="PF00582">
    <property type="entry name" value="Usp"/>
    <property type="match status" value="2"/>
</dbReference>
<dbReference type="InterPro" id="IPR006015">
    <property type="entry name" value="Universal_stress_UspA"/>
</dbReference>
<evidence type="ECO:0000259" key="2">
    <source>
        <dbReference type="Pfam" id="PF00582"/>
    </source>
</evidence>
<reference evidence="3 4" key="1">
    <citation type="submission" date="2019-07" db="EMBL/GenBank/DDBJ databases">
        <title>Genomic Encyclopedia of Type Strains, Phase IV (KMG-IV): sequencing the most valuable type-strain genomes for metagenomic binning, comparative biology and taxonomic classification.</title>
        <authorList>
            <person name="Goeker M."/>
        </authorList>
    </citation>
    <scope>NUCLEOTIDE SEQUENCE [LARGE SCALE GENOMIC DNA]</scope>
    <source>
        <strain evidence="3 4">DSM 18961</strain>
    </source>
</reference>
<dbReference type="AlphaFoldDB" id="A0A5S5DYG3"/>
<dbReference type="CDD" id="cd00293">
    <property type="entry name" value="USP-like"/>
    <property type="match status" value="2"/>
</dbReference>
<name>A0A5S5DYG3_9FLAO</name>
<dbReference type="RefSeq" id="WP_148869150.1">
    <property type="nucleotide sequence ID" value="NZ_VNIA01000001.1"/>
</dbReference>
<dbReference type="Proteomes" id="UP000323136">
    <property type="component" value="Unassembled WGS sequence"/>
</dbReference>
<keyword evidence="4" id="KW-1185">Reference proteome</keyword>
<protein>
    <submittedName>
        <fullName evidence="3">Nucleotide-binding universal stress UspA family protein</fullName>
    </submittedName>
</protein>
<organism evidence="3 4">
    <name type="scientific">Tenacibaculum adriaticum</name>
    <dbReference type="NCBI Taxonomy" id="413713"/>
    <lineage>
        <taxon>Bacteria</taxon>
        <taxon>Pseudomonadati</taxon>
        <taxon>Bacteroidota</taxon>
        <taxon>Flavobacteriia</taxon>
        <taxon>Flavobacteriales</taxon>
        <taxon>Flavobacteriaceae</taxon>
        <taxon>Tenacibaculum</taxon>
    </lineage>
</organism>
<feature type="domain" description="UspA" evidence="2">
    <location>
        <begin position="1"/>
        <end position="142"/>
    </location>
</feature>
<comment type="similarity">
    <text evidence="1">Belongs to the universal stress protein A family.</text>
</comment>
<evidence type="ECO:0000313" key="4">
    <source>
        <dbReference type="Proteomes" id="UP000323136"/>
    </source>
</evidence>
<dbReference type="InterPro" id="IPR014729">
    <property type="entry name" value="Rossmann-like_a/b/a_fold"/>
</dbReference>
<sequence length="275" mass="31202">MKKILIPIDFSPCSEYASKLASRIARKSDSEIHLLHMIELPTGVVDMVSGSNFSIPESMLYIRKVRDRMIDYKAKFFPKNAGVKHSIRFQNPFEGIRSYSEKIGADLIVMGSKGHSKIEEILIGSNTEKIVRTSKSPVLVVKNAEEKFKPEKLVFASSFKEGKDKALKKLLDFTREFKSEIHLLKVNTPQKFESTQESIKRIKNFIKNYNIPKYSINVYNDSSVEKGILNFANEINSDMIALGTHGRSGISHIFNGSITKHLSKRVSQPMLTFKI</sequence>
<evidence type="ECO:0000313" key="3">
    <source>
        <dbReference type="EMBL" id="TYQ00299.1"/>
    </source>
</evidence>
<feature type="domain" description="UspA" evidence="2">
    <location>
        <begin position="152"/>
        <end position="273"/>
    </location>
</feature>